<keyword evidence="1" id="KW-0812">Transmembrane</keyword>
<evidence type="ECO:0000313" key="2">
    <source>
        <dbReference type="EMBL" id="KRX97847.1"/>
    </source>
</evidence>
<gene>
    <name evidence="2" type="ORF">T4E_5384</name>
</gene>
<dbReference type="AlphaFoldDB" id="A0A0V0YCK3"/>
<proteinExistence type="predicted"/>
<accession>A0A0V0YCK3</accession>
<dbReference type="Proteomes" id="UP000054815">
    <property type="component" value="Unassembled WGS sequence"/>
</dbReference>
<evidence type="ECO:0000313" key="3">
    <source>
        <dbReference type="Proteomes" id="UP000054815"/>
    </source>
</evidence>
<feature type="transmembrane region" description="Helical" evidence="1">
    <location>
        <begin position="77"/>
        <end position="97"/>
    </location>
</feature>
<keyword evidence="1" id="KW-0472">Membrane</keyword>
<comment type="caution">
    <text evidence="2">The sequence shown here is derived from an EMBL/GenBank/DDBJ whole genome shotgun (WGS) entry which is preliminary data.</text>
</comment>
<organism evidence="2 3">
    <name type="scientific">Trichinella pseudospiralis</name>
    <name type="common">Parasitic roundworm</name>
    <dbReference type="NCBI Taxonomy" id="6337"/>
    <lineage>
        <taxon>Eukaryota</taxon>
        <taxon>Metazoa</taxon>
        <taxon>Ecdysozoa</taxon>
        <taxon>Nematoda</taxon>
        <taxon>Enoplea</taxon>
        <taxon>Dorylaimia</taxon>
        <taxon>Trichinellida</taxon>
        <taxon>Trichinellidae</taxon>
        <taxon>Trichinella</taxon>
    </lineage>
</organism>
<protein>
    <submittedName>
        <fullName evidence="2">Uncharacterized protein</fullName>
    </submittedName>
</protein>
<evidence type="ECO:0000256" key="1">
    <source>
        <dbReference type="SAM" id="Phobius"/>
    </source>
</evidence>
<dbReference type="EMBL" id="JYDU01000027">
    <property type="protein sequence ID" value="KRX97847.1"/>
    <property type="molecule type" value="Genomic_DNA"/>
</dbReference>
<name>A0A0V0YCK3_TRIPS</name>
<reference evidence="2 3" key="1">
    <citation type="submission" date="2015-01" db="EMBL/GenBank/DDBJ databases">
        <title>Evolution of Trichinella species and genotypes.</title>
        <authorList>
            <person name="Korhonen P.K."/>
            <person name="Edoardo P."/>
            <person name="Giuseppe L.R."/>
            <person name="Gasser R.B."/>
        </authorList>
    </citation>
    <scope>NUCLEOTIDE SEQUENCE [LARGE SCALE GENOMIC DNA]</scope>
    <source>
        <strain evidence="2">ISS141</strain>
    </source>
</reference>
<keyword evidence="1" id="KW-1133">Transmembrane helix</keyword>
<sequence length="196" mass="22595">MNAIAIQIENMKRMLFTFHHGSKMDIVSKAVDEKMSTTLRVPRPSPILVLTTAQRCLTSQIGRDAEMYNLINHRHCFFQFLIVLTIFILFIEILFIGNESEFLRQKYAIQSDCALANMNAIAIQIENMKRLLFTFHYGSKMDIVSKAVDEKMSTTLRVPRPSPILVLTTAQRCLTSQIGRDAVLSTWYDRRHLLLQ</sequence>